<evidence type="ECO:0000256" key="2">
    <source>
        <dbReference type="HAMAP-Rule" id="MF_02214"/>
    </source>
</evidence>
<keyword evidence="2" id="KW-0961">Cell wall biogenesis/degradation</keyword>
<dbReference type="UniPathway" id="UPA00219"/>
<dbReference type="InterPro" id="IPR013564">
    <property type="entry name" value="MurT_C"/>
</dbReference>
<dbReference type="InterPro" id="IPR036565">
    <property type="entry name" value="Mur-like_cat_sf"/>
</dbReference>
<comment type="catalytic activity">
    <reaction evidence="2">
        <text>beta-D-GlcNAc-(1-&gt;4)-Mur2Ac(oyl-L-Ala-gamma-D-Glu-L-Lys-D-Ala-D-Ala)-di-trans,octa-cis-undecaprenyl diphosphate + ATP = beta-D-GlcNAc-(1-&gt;4)-Mur2Ac(oyl-L-Ala-gamma-D-O-P-Glu-L-Lys-D-Ala-D-Ala)-di-trans,octa-cis-undecaprenyl diphosphate + ADP</text>
        <dbReference type="Rhea" id="RHEA:59488"/>
        <dbReference type="ChEBI" id="CHEBI:30616"/>
        <dbReference type="ChEBI" id="CHEBI:60033"/>
        <dbReference type="ChEBI" id="CHEBI:143132"/>
        <dbReference type="ChEBI" id="CHEBI:456216"/>
    </reaction>
</comment>
<keyword evidence="2" id="KW-0133">Cell shape</keyword>
<dbReference type="EMBL" id="CP020991">
    <property type="protein sequence ID" value="AUO19579.1"/>
    <property type="molecule type" value="Genomic_DNA"/>
</dbReference>
<proteinExistence type="inferred from homology"/>
<dbReference type="InterPro" id="IPR043703">
    <property type="entry name" value="Lipid_II_synth_MurT"/>
</dbReference>
<dbReference type="RefSeq" id="WP_245862899.1">
    <property type="nucleotide sequence ID" value="NZ_CP020991.1"/>
</dbReference>
<dbReference type="GO" id="GO:0008360">
    <property type="term" value="P:regulation of cell shape"/>
    <property type="evidence" value="ECO:0007669"/>
    <property type="project" value="UniProtKB-KW"/>
</dbReference>
<dbReference type="HAMAP" id="MF_02214">
    <property type="entry name" value="Lipid_II_synth_MurT"/>
    <property type="match status" value="1"/>
</dbReference>
<dbReference type="PANTHER" id="PTHR23135:SF7">
    <property type="entry name" value="LIPID II ISOGLUTAMINYL SYNTHASE (GLUTAMINE-HYDROLYZING) SUBUNIT MURT"/>
    <property type="match status" value="1"/>
</dbReference>
<name>A0A2K9P427_9FIRM</name>
<keyword evidence="2" id="KW-0862">Zinc</keyword>
<keyword evidence="2" id="KW-0067">ATP-binding</keyword>
<keyword evidence="2" id="KW-0573">Peptidoglycan synthesis</keyword>
<dbReference type="GO" id="GO:0005524">
    <property type="term" value="F:ATP binding"/>
    <property type="evidence" value="ECO:0007669"/>
    <property type="project" value="UniProtKB-UniRule"/>
</dbReference>
<dbReference type="GO" id="GO:0016881">
    <property type="term" value="F:acid-amino acid ligase activity"/>
    <property type="evidence" value="ECO:0007669"/>
    <property type="project" value="InterPro"/>
</dbReference>
<feature type="binding site" evidence="2">
    <location>
        <position position="228"/>
    </location>
    <ligand>
        <name>Zn(2+)</name>
        <dbReference type="ChEBI" id="CHEBI:29105"/>
    </ligand>
</feature>
<evidence type="ECO:0000259" key="3">
    <source>
        <dbReference type="Pfam" id="PF08245"/>
    </source>
</evidence>
<dbReference type="GO" id="GO:0140282">
    <property type="term" value="F:carbon-nitrogen ligase activity on lipid II"/>
    <property type="evidence" value="ECO:0007669"/>
    <property type="project" value="UniProtKB-UniRule"/>
</dbReference>
<evidence type="ECO:0000313" key="5">
    <source>
        <dbReference type="EMBL" id="AUO19579.1"/>
    </source>
</evidence>
<keyword evidence="6" id="KW-1185">Reference proteome</keyword>
<feature type="active site" evidence="2">
    <location>
        <position position="354"/>
    </location>
</feature>
<feature type="binding site" evidence="2">
    <location>
        <position position="231"/>
    </location>
    <ligand>
        <name>Zn(2+)</name>
        <dbReference type="ChEBI" id="CHEBI:29105"/>
    </ligand>
</feature>
<dbReference type="GO" id="GO:0008270">
    <property type="term" value="F:zinc ion binding"/>
    <property type="evidence" value="ECO:0007669"/>
    <property type="project" value="UniProtKB-UniRule"/>
</dbReference>
<comment type="catalytic activity">
    <reaction evidence="2">
        <text>beta-D-GlcNAc-(1-&gt;4)-Mur2Ac(oyl-L-Ala-gamma-D-Glu-L-Lys-D-Ala-D-Ala)-di-trans,octa-cis-undecaprenyl diphosphate + L-glutamine + ATP + H2O = beta-D-GlcNAc-(1-&gt;4)-Mur2Ac(oyl-L-Ala-D-isoglutaminyl-L-Lys-D-Ala-D-Ala)-di-trans,octa-cis-undecaprenyl diphosphate + L-glutamate + ADP + phosphate + H(+)</text>
        <dbReference type="Rhea" id="RHEA:57928"/>
        <dbReference type="ChEBI" id="CHEBI:15377"/>
        <dbReference type="ChEBI" id="CHEBI:15378"/>
        <dbReference type="ChEBI" id="CHEBI:29985"/>
        <dbReference type="ChEBI" id="CHEBI:30616"/>
        <dbReference type="ChEBI" id="CHEBI:43474"/>
        <dbReference type="ChEBI" id="CHEBI:58359"/>
        <dbReference type="ChEBI" id="CHEBI:60033"/>
        <dbReference type="ChEBI" id="CHEBI:62233"/>
        <dbReference type="ChEBI" id="CHEBI:456216"/>
        <dbReference type="EC" id="6.3.5.13"/>
    </reaction>
</comment>
<feature type="binding site" evidence="2">
    <location>
        <position position="206"/>
    </location>
    <ligand>
        <name>Zn(2+)</name>
        <dbReference type="ChEBI" id="CHEBI:29105"/>
    </ligand>
</feature>
<dbReference type="GO" id="GO:0071555">
    <property type="term" value="P:cell wall organization"/>
    <property type="evidence" value="ECO:0007669"/>
    <property type="project" value="UniProtKB-KW"/>
</dbReference>
<dbReference type="InterPro" id="IPR013221">
    <property type="entry name" value="Mur_ligase_cen"/>
</dbReference>
<feature type="domain" description="Lipid II isoglutaminyl synthase (glutamine-hydrolyzing) subunit MurT C-terminal" evidence="4">
    <location>
        <begin position="318"/>
        <end position="427"/>
    </location>
</feature>
<dbReference type="Pfam" id="PF08353">
    <property type="entry name" value="MurT_C"/>
    <property type="match status" value="1"/>
</dbReference>
<feature type="binding site" evidence="2">
    <location>
        <position position="209"/>
    </location>
    <ligand>
        <name>Zn(2+)</name>
        <dbReference type="ChEBI" id="CHEBI:29105"/>
    </ligand>
</feature>
<organism evidence="5 6">
    <name type="scientific">Monoglobus pectinilyticus</name>
    <dbReference type="NCBI Taxonomy" id="1981510"/>
    <lineage>
        <taxon>Bacteria</taxon>
        <taxon>Bacillati</taxon>
        <taxon>Bacillota</taxon>
        <taxon>Clostridia</taxon>
        <taxon>Monoglobales</taxon>
        <taxon>Monoglobaceae</taxon>
        <taxon>Monoglobus</taxon>
    </lineage>
</organism>
<dbReference type="Proteomes" id="UP000235589">
    <property type="component" value="Chromosome"/>
</dbReference>
<dbReference type="GO" id="GO:0009252">
    <property type="term" value="P:peptidoglycan biosynthetic process"/>
    <property type="evidence" value="ECO:0007669"/>
    <property type="project" value="UniProtKB-UniRule"/>
</dbReference>
<dbReference type="PANTHER" id="PTHR23135">
    <property type="entry name" value="MUR LIGASE FAMILY MEMBER"/>
    <property type="match status" value="1"/>
</dbReference>
<feature type="domain" description="Mur ligase central" evidence="3">
    <location>
        <begin position="56"/>
        <end position="278"/>
    </location>
</feature>
<dbReference type="SUPFAM" id="SSF53623">
    <property type="entry name" value="MurD-like peptide ligases, catalytic domain"/>
    <property type="match status" value="1"/>
</dbReference>
<accession>A0A2K9P427</accession>
<dbReference type="KEGG" id="mpec:B9O19_01418"/>
<dbReference type="GeneID" id="98062818"/>
<comment type="function">
    <text evidence="2">The lipid II isoglutaminyl synthase complex catalyzes the formation of alpha-D-isoglutamine in the cell wall lipid II stem peptide. The MurT subunit catalyzes the ATP-dependent amidation of D-glutamate residue of lipid II, converting it to an isoglutamine residue.</text>
</comment>
<dbReference type="EC" id="6.3.5.13" evidence="2"/>
<dbReference type="Pfam" id="PF08245">
    <property type="entry name" value="Mur_ligase_M"/>
    <property type="match status" value="1"/>
</dbReference>
<evidence type="ECO:0000313" key="6">
    <source>
        <dbReference type="Proteomes" id="UP000235589"/>
    </source>
</evidence>
<sequence>MRKLLAVWAAKLASVAGRIVGKKSSSTPGVCALKICPNLISILAKNVTKGVIVTCGTNGKTTTNNLLNTALIKSGYKTVCNNLGANMVGGIATTFAQACNIFGNFKADYAVLEVDEASARRVFKHIKPDYMLITNLFRDQLDRYGEIDITVDLLNEAIDMAGDVKLILNGDDPLTAQFGEGRDARYFGISEQVLPQTDETKEGRFCAKCGQEQEYNYFHYSQLGDYYCPHCGNKRPEINYPATNVDLSSSMKFSVGNNQIDVNYRGFYNIYNILAVYSALDVMGVKTENFNSILSDYKPQIGRMELIELGGKPCILNLAKNPAGFNQAIQTVLLDKRKKDVIVAINDLANDGRDVSWLWDVDFDKLGEANLCSLITTGIRLYDISLRFKYADIKVDMITSDMKSALKKCVDNPDSEVCYVLVNYTALYPTQNTMLGLKKELGSSELVPVSAGGSSNGK</sequence>
<dbReference type="AlphaFoldDB" id="A0A2K9P427"/>
<reference evidence="5 6" key="1">
    <citation type="submission" date="2017-04" db="EMBL/GenBank/DDBJ databases">
        <title>Monoglobus pectinilyticus 14 draft genome.</title>
        <authorList>
            <person name="Kim C."/>
            <person name="Rosendale D.I."/>
            <person name="Kelly W.J."/>
            <person name="Tannock G.W."/>
            <person name="Patchett M.L."/>
            <person name="Jordens J.Z."/>
        </authorList>
    </citation>
    <scope>NUCLEOTIDE SEQUENCE [LARGE SCALE GENOMIC DNA]</scope>
    <source>
        <strain evidence="5 6">14</strain>
    </source>
</reference>
<comment type="subunit">
    <text evidence="2">Forms a heterodimer with GatD.</text>
</comment>
<evidence type="ECO:0000259" key="4">
    <source>
        <dbReference type="Pfam" id="PF08353"/>
    </source>
</evidence>
<keyword evidence="2" id="KW-0547">Nucleotide-binding</keyword>
<comment type="pathway">
    <text evidence="1 2">Cell wall biogenesis; peptidoglycan biosynthesis.</text>
</comment>
<protein>
    <recommendedName>
        <fullName evidence="2">Lipid II isoglutaminyl synthase (glutamine-hydrolyzing) subunit MurT</fullName>
        <ecNumber evidence="2">6.3.5.13</ecNumber>
    </recommendedName>
</protein>
<keyword evidence="2" id="KW-0479">Metal-binding</keyword>
<comment type="similarity">
    <text evidence="2">Belongs to the MurCDEF family. MurT subfamily.</text>
</comment>
<keyword evidence="2 5" id="KW-0436">Ligase</keyword>
<comment type="catalytic activity">
    <reaction evidence="2">
        <text>beta-D-GlcNAc-(1-&gt;4)-Mur2Ac(oyl-L-Ala-gamma-D-O-P-Glu-L-Lys-D-Ala-D-Ala)-di-trans,octa-cis-undecaprenyl diphosphate + NH4(+) = beta-D-GlcNAc-(1-&gt;4)-Mur2Ac(oyl-L-Ala-D-isoglutaminyl-L-Lys-D-Ala-D-Ala)-di-trans,octa-cis-undecaprenyl diphosphate + phosphate + H(+)</text>
        <dbReference type="Rhea" id="RHEA:57932"/>
        <dbReference type="ChEBI" id="CHEBI:15378"/>
        <dbReference type="ChEBI" id="CHEBI:28938"/>
        <dbReference type="ChEBI" id="CHEBI:43474"/>
        <dbReference type="ChEBI" id="CHEBI:62233"/>
        <dbReference type="ChEBI" id="CHEBI:143132"/>
    </reaction>
</comment>
<gene>
    <name evidence="2" type="primary">murT</name>
    <name evidence="5" type="ORF">B9O19_01418</name>
</gene>
<dbReference type="Gene3D" id="3.40.1190.10">
    <property type="entry name" value="Mur-like, catalytic domain"/>
    <property type="match status" value="1"/>
</dbReference>
<evidence type="ECO:0000256" key="1">
    <source>
        <dbReference type="ARBA" id="ARBA00004752"/>
    </source>
</evidence>